<accession>A0A0K9Q0V7</accession>
<dbReference type="PANTHER" id="PTHR34112">
    <property type="entry name" value="C-JUN-AMINO-TERMINAL KINASE-INTERACTING PROTEIN"/>
    <property type="match status" value="1"/>
</dbReference>
<feature type="region of interest" description="Disordered" evidence="1">
    <location>
        <begin position="309"/>
        <end position="329"/>
    </location>
</feature>
<dbReference type="OMA" id="AHHTRNK"/>
<dbReference type="Proteomes" id="UP000036987">
    <property type="component" value="Unassembled WGS sequence"/>
</dbReference>
<name>A0A0K9Q0V7_ZOSMR</name>
<dbReference type="PANTHER" id="PTHR34112:SF18">
    <property type="entry name" value="C-JUN-AMINO-TERMINAL KINASE-INTERACTING PROTEIN"/>
    <property type="match status" value="1"/>
</dbReference>
<gene>
    <name evidence="2" type="ORF">ZOSMA_135G00460</name>
</gene>
<feature type="region of interest" description="Disordered" evidence="1">
    <location>
        <begin position="343"/>
        <end position="368"/>
    </location>
</feature>
<feature type="compositionally biased region" description="Low complexity" evidence="1">
    <location>
        <begin position="20"/>
        <end position="34"/>
    </location>
</feature>
<evidence type="ECO:0000313" key="3">
    <source>
        <dbReference type="Proteomes" id="UP000036987"/>
    </source>
</evidence>
<evidence type="ECO:0000256" key="1">
    <source>
        <dbReference type="SAM" id="MobiDB-lite"/>
    </source>
</evidence>
<keyword evidence="3" id="KW-1185">Reference proteome</keyword>
<dbReference type="AlphaFoldDB" id="A0A0K9Q0V7"/>
<protein>
    <submittedName>
        <fullName evidence="2">Uncharacterized protein</fullName>
    </submittedName>
</protein>
<dbReference type="OrthoDB" id="1917528at2759"/>
<organism evidence="2 3">
    <name type="scientific">Zostera marina</name>
    <name type="common">Eelgrass</name>
    <dbReference type="NCBI Taxonomy" id="29655"/>
    <lineage>
        <taxon>Eukaryota</taxon>
        <taxon>Viridiplantae</taxon>
        <taxon>Streptophyta</taxon>
        <taxon>Embryophyta</taxon>
        <taxon>Tracheophyta</taxon>
        <taxon>Spermatophyta</taxon>
        <taxon>Magnoliopsida</taxon>
        <taxon>Liliopsida</taxon>
        <taxon>Zosteraceae</taxon>
        <taxon>Zostera</taxon>
    </lineage>
</organism>
<sequence>MERSEPVLVPEWYKTGGFGSNSNSNSHHPSTSNSDKLGIIRSSRNKVLPNTSGHGSFRTIFSKDRDSDSSYRRSKSMNGYTSFDKDNSTYSSAYRNFNNRGHRDRNREKNFDYCDKKSSILDNGYSDYLDIHSKGKSEKDIFLWSQSKLPGRLSESQPKTSLNESNNVFPHNLVNGIQKSLFEREFPSLGTEVKVEHPEIGRALPSALNSVSQVSVCNSVSIGSEGWTSALAAVPSGIESSLSKTSKQATHSHSVSIAPSTNPTLNMAETIVKATTHSRGSPKGFNSLESQVLKRIKTWNMAVLPKVMPQSPSQPMNNLHRGTSQSDGLKTRQGWNFQVLNQESSNSSIPNGNKIAGPRHASNSSISTVSKRAASSKPIIKSDMIQNTFVGKRHLGKDRVSFFNTLRKSSSAKHSSSPNQENCVNFSPVSEKPLDQTVVLSNTENFDKSEDYTSCPDCSNEDDFVKSFGWQEDGGKETLTAAEKDFMKSLGWQEDGREETLTEEEIADFVSEYNMGHLLNAAA</sequence>
<feature type="region of interest" description="Disordered" evidence="1">
    <location>
        <begin position="1"/>
        <end position="79"/>
    </location>
</feature>
<comment type="caution">
    <text evidence="2">The sequence shown here is derived from an EMBL/GenBank/DDBJ whole genome shotgun (WGS) entry which is preliminary data.</text>
</comment>
<proteinExistence type="predicted"/>
<feature type="compositionally biased region" description="Polar residues" evidence="1">
    <location>
        <begin position="310"/>
        <end position="329"/>
    </location>
</feature>
<evidence type="ECO:0000313" key="2">
    <source>
        <dbReference type="EMBL" id="KMZ74117.1"/>
    </source>
</evidence>
<reference evidence="3" key="1">
    <citation type="journal article" date="2016" name="Nature">
        <title>The genome of the seagrass Zostera marina reveals angiosperm adaptation to the sea.</title>
        <authorList>
            <person name="Olsen J.L."/>
            <person name="Rouze P."/>
            <person name="Verhelst B."/>
            <person name="Lin Y.-C."/>
            <person name="Bayer T."/>
            <person name="Collen J."/>
            <person name="Dattolo E."/>
            <person name="De Paoli E."/>
            <person name="Dittami S."/>
            <person name="Maumus F."/>
            <person name="Michel G."/>
            <person name="Kersting A."/>
            <person name="Lauritano C."/>
            <person name="Lohaus R."/>
            <person name="Toepel M."/>
            <person name="Tonon T."/>
            <person name="Vanneste K."/>
            <person name="Amirebrahimi M."/>
            <person name="Brakel J."/>
            <person name="Bostroem C."/>
            <person name="Chovatia M."/>
            <person name="Grimwood J."/>
            <person name="Jenkins J.W."/>
            <person name="Jueterbock A."/>
            <person name="Mraz A."/>
            <person name="Stam W.T."/>
            <person name="Tice H."/>
            <person name="Bornberg-Bauer E."/>
            <person name="Green P.J."/>
            <person name="Pearson G.A."/>
            <person name="Procaccini G."/>
            <person name="Duarte C.M."/>
            <person name="Schmutz J."/>
            <person name="Reusch T.B.H."/>
            <person name="Van de Peer Y."/>
        </authorList>
    </citation>
    <scope>NUCLEOTIDE SEQUENCE [LARGE SCALE GENOMIC DNA]</scope>
    <source>
        <strain evidence="3">cv. Finnish</strain>
    </source>
</reference>
<feature type="compositionally biased region" description="Basic and acidic residues" evidence="1">
    <location>
        <begin position="61"/>
        <end position="71"/>
    </location>
</feature>
<dbReference type="EMBL" id="LFYR01000429">
    <property type="protein sequence ID" value="KMZ74117.1"/>
    <property type="molecule type" value="Genomic_DNA"/>
</dbReference>